<evidence type="ECO:0000313" key="6">
    <source>
        <dbReference type="Proteomes" id="UP000001072"/>
    </source>
</evidence>
<feature type="region of interest" description="Disordered" evidence="3">
    <location>
        <begin position="1"/>
        <end position="222"/>
    </location>
</feature>
<evidence type="ECO:0000256" key="2">
    <source>
        <dbReference type="SAM" id="Coils"/>
    </source>
</evidence>
<sequence length="928" mass="104448">MNFAPPPRLSSRGNHDNNNHQHTTSATSLPIRQRAQSAQSHDPSILNLKPFNQSTPRSRPSFTTQPNSSTSTLNRSALPSPSNRFTSARLNSQSFKLNDEPHQLSTSTSSSPNRQRTQTLTSIPIPKQTFRSNTAITPQRSRTRLTPSRSTSTSPLPPRNVRSPNPTITSDEEPDIPLRKSLRTNPNQSSVIKKSSNKSNPITNTNVKSKSKSTTYLPQSNTEPIRLQSFDLNPLNVEKSNHTESTFSSLEKPLRSNSTNLSCKSIPEVINLVTNRESILKNSINSVNELPNHFDLPIDDERKRALQHIMTSLGHESFISLIDQFKLHELLSQRELYHTQQQIQSRLAFIQPDLFSPQPELFRSQNFDSSEHPTSESKLHTTSSHSNSSAPIHYPTSNNKRSGSSSTPGNNFLEKFRTKLNSKNLLGNKTRNKKLSGTISSQLFSPTSSFNRISSSEKISISVSRSSVTQEKHKSQILGAQLESMNKSTCVITIGSSLHVLPTLPFMVIEEIYRRGMHTIGILRITGDFNRIDSLMQLFQTCTQPDLSQEDIHTLAGTLKQFLRALPDPIFHPIFFEALCTSCQSTNDETQSKSIELVSNLLKLLPTRSLSLLIYLISFLSKIPQFPENRIQFDSISLIFGPTIFLSRQIGLPGLGLNSYSASLGEGLLIETKKSRDCLFWLLGRWDEILKCLVSNEGLDQKLEFVQKKVELSLSDDSLIYSSGDENPTQTPKDEDVHQSSKPFTWINLNEVEKSQSIKTNRTSNSTVEFTTSTIHQEIQDSSPEDDQGFDDRCKVNKEKEEKVKIKRNSSLDSNDEFEPEEVNLKVNPQDSTINQTTTRSSIGSEKNLTLNPTLPLDLNKSSMKIKLELKLALERIKELENQLSESNEIKEDEIKKRLQIEVEFDRVLMESNGLKDKLKSIQLVLDS</sequence>
<keyword evidence="2" id="KW-0175">Coiled coil</keyword>
<protein>
    <recommendedName>
        <fullName evidence="4">Rho-GAP domain-containing protein</fullName>
    </recommendedName>
</protein>
<dbReference type="SMART" id="SM00324">
    <property type="entry name" value="RhoGAP"/>
    <property type="match status" value="1"/>
</dbReference>
<dbReference type="InterPro" id="IPR000198">
    <property type="entry name" value="RhoGAP_dom"/>
</dbReference>
<feature type="compositionally biased region" description="Polar residues" evidence="3">
    <location>
        <begin position="103"/>
        <end position="122"/>
    </location>
</feature>
<feature type="region of interest" description="Disordered" evidence="3">
    <location>
        <begin position="721"/>
        <end position="741"/>
    </location>
</feature>
<dbReference type="GO" id="GO:0007165">
    <property type="term" value="P:signal transduction"/>
    <property type="evidence" value="ECO:0007669"/>
    <property type="project" value="InterPro"/>
</dbReference>
<feature type="compositionally biased region" description="Polar residues" evidence="3">
    <location>
        <begin position="20"/>
        <end position="42"/>
    </location>
</feature>
<feature type="compositionally biased region" description="Low complexity" evidence="3">
    <location>
        <begin position="137"/>
        <end position="154"/>
    </location>
</feature>
<evidence type="ECO:0000313" key="5">
    <source>
        <dbReference type="EMBL" id="EGG06644.1"/>
    </source>
</evidence>
<dbReference type="OrthoDB" id="2500308at2759"/>
<keyword evidence="1" id="KW-0343">GTPase activation</keyword>
<dbReference type="Pfam" id="PF00620">
    <property type="entry name" value="RhoGAP"/>
    <property type="match status" value="1"/>
</dbReference>
<feature type="compositionally biased region" description="Polar residues" evidence="3">
    <location>
        <begin position="380"/>
        <end position="410"/>
    </location>
</feature>
<dbReference type="STRING" id="747676.F4RM16"/>
<feature type="region of interest" description="Disordered" evidence="3">
    <location>
        <begin position="361"/>
        <end position="412"/>
    </location>
</feature>
<keyword evidence="6" id="KW-1185">Reference proteome</keyword>
<dbReference type="HOGENOM" id="CLU_314984_0_0_1"/>
<feature type="compositionally biased region" description="Polar residues" evidence="3">
    <location>
        <begin position="757"/>
        <end position="782"/>
    </location>
</feature>
<dbReference type="PANTHER" id="PTHR15228">
    <property type="entry name" value="SPERMATHECAL PHYSIOLOGY VARIANT"/>
    <property type="match status" value="1"/>
</dbReference>
<dbReference type="GO" id="GO:0060237">
    <property type="term" value="P:regulation of fungal-type cell wall organization"/>
    <property type="evidence" value="ECO:0007669"/>
    <property type="project" value="TreeGrafter"/>
</dbReference>
<dbReference type="PANTHER" id="PTHR15228:SF25">
    <property type="entry name" value="F-BAR DOMAIN-CONTAINING PROTEIN"/>
    <property type="match status" value="1"/>
</dbReference>
<reference evidence="6" key="1">
    <citation type="journal article" date="2011" name="Proc. Natl. Acad. Sci. U.S.A.">
        <title>Obligate biotrophy features unraveled by the genomic analysis of rust fungi.</title>
        <authorList>
            <person name="Duplessis S."/>
            <person name="Cuomo C.A."/>
            <person name="Lin Y.-C."/>
            <person name="Aerts A."/>
            <person name="Tisserant E."/>
            <person name="Veneault-Fourrey C."/>
            <person name="Joly D.L."/>
            <person name="Hacquard S."/>
            <person name="Amselem J."/>
            <person name="Cantarel B.L."/>
            <person name="Chiu R."/>
            <person name="Coutinho P.M."/>
            <person name="Feau N."/>
            <person name="Field M."/>
            <person name="Frey P."/>
            <person name="Gelhaye E."/>
            <person name="Goldberg J."/>
            <person name="Grabherr M.G."/>
            <person name="Kodira C.D."/>
            <person name="Kohler A."/>
            <person name="Kuees U."/>
            <person name="Lindquist E.A."/>
            <person name="Lucas S.M."/>
            <person name="Mago R."/>
            <person name="Mauceli E."/>
            <person name="Morin E."/>
            <person name="Murat C."/>
            <person name="Pangilinan J.L."/>
            <person name="Park R."/>
            <person name="Pearson M."/>
            <person name="Quesneville H."/>
            <person name="Rouhier N."/>
            <person name="Sakthikumar S."/>
            <person name="Salamov A.A."/>
            <person name="Schmutz J."/>
            <person name="Selles B."/>
            <person name="Shapiro H."/>
            <person name="Tanguay P."/>
            <person name="Tuskan G.A."/>
            <person name="Henrissat B."/>
            <person name="Van de Peer Y."/>
            <person name="Rouze P."/>
            <person name="Ellis J.G."/>
            <person name="Dodds P.N."/>
            <person name="Schein J.E."/>
            <person name="Zhong S."/>
            <person name="Hamelin R.C."/>
            <person name="Grigoriev I.V."/>
            <person name="Szabo L.J."/>
            <person name="Martin F."/>
        </authorList>
    </citation>
    <scope>NUCLEOTIDE SEQUENCE [LARGE SCALE GENOMIC DNA]</scope>
    <source>
        <strain evidence="6">98AG31 / pathotype 3-4-7</strain>
    </source>
</reference>
<accession>F4RM16</accession>
<proteinExistence type="predicted"/>
<dbReference type="AlphaFoldDB" id="F4RM16"/>
<evidence type="ECO:0000256" key="3">
    <source>
        <dbReference type="SAM" id="MobiDB-lite"/>
    </source>
</evidence>
<dbReference type="GeneID" id="18922938"/>
<dbReference type="EMBL" id="GL883107">
    <property type="protein sequence ID" value="EGG06644.1"/>
    <property type="molecule type" value="Genomic_DNA"/>
</dbReference>
<feature type="region of interest" description="Disordered" evidence="3">
    <location>
        <begin position="756"/>
        <end position="792"/>
    </location>
</feature>
<dbReference type="SUPFAM" id="SSF48350">
    <property type="entry name" value="GTPase activation domain, GAP"/>
    <property type="match status" value="1"/>
</dbReference>
<gene>
    <name evidence="5" type="ORF">MELLADRAFT_106602</name>
</gene>
<dbReference type="InterPro" id="IPR051025">
    <property type="entry name" value="RhoGAP"/>
</dbReference>
<dbReference type="eggNOG" id="KOG4269">
    <property type="taxonomic scope" value="Eukaryota"/>
</dbReference>
<dbReference type="InParanoid" id="F4RM16"/>
<dbReference type="PROSITE" id="PS50238">
    <property type="entry name" value="RHOGAP"/>
    <property type="match status" value="1"/>
</dbReference>
<dbReference type="GO" id="GO:0005096">
    <property type="term" value="F:GTPase activator activity"/>
    <property type="evidence" value="ECO:0007669"/>
    <property type="project" value="UniProtKB-KW"/>
</dbReference>
<dbReference type="VEuPathDB" id="FungiDB:MELLADRAFT_106602"/>
<name>F4RM16_MELLP</name>
<dbReference type="InterPro" id="IPR008936">
    <property type="entry name" value="Rho_GTPase_activation_prot"/>
</dbReference>
<dbReference type="RefSeq" id="XP_007410084.1">
    <property type="nucleotide sequence ID" value="XM_007410022.1"/>
</dbReference>
<feature type="compositionally biased region" description="Low complexity" evidence="3">
    <location>
        <begin position="187"/>
        <end position="206"/>
    </location>
</feature>
<evidence type="ECO:0000256" key="1">
    <source>
        <dbReference type="ARBA" id="ARBA00022468"/>
    </source>
</evidence>
<dbReference type="Proteomes" id="UP000001072">
    <property type="component" value="Unassembled WGS sequence"/>
</dbReference>
<organism evidence="6">
    <name type="scientific">Melampsora larici-populina (strain 98AG31 / pathotype 3-4-7)</name>
    <name type="common">Poplar leaf rust fungus</name>
    <dbReference type="NCBI Taxonomy" id="747676"/>
    <lineage>
        <taxon>Eukaryota</taxon>
        <taxon>Fungi</taxon>
        <taxon>Dikarya</taxon>
        <taxon>Basidiomycota</taxon>
        <taxon>Pucciniomycotina</taxon>
        <taxon>Pucciniomycetes</taxon>
        <taxon>Pucciniales</taxon>
        <taxon>Melampsoraceae</taxon>
        <taxon>Melampsora</taxon>
    </lineage>
</organism>
<evidence type="ECO:0000259" key="4">
    <source>
        <dbReference type="PROSITE" id="PS50238"/>
    </source>
</evidence>
<feature type="domain" description="Rho-GAP" evidence="4">
    <location>
        <begin position="480"/>
        <end position="690"/>
    </location>
</feature>
<feature type="compositionally biased region" description="Polar residues" evidence="3">
    <location>
        <begin position="50"/>
        <end position="96"/>
    </location>
</feature>
<dbReference type="Gene3D" id="1.10.555.10">
    <property type="entry name" value="Rho GTPase activation protein"/>
    <property type="match status" value="1"/>
</dbReference>
<dbReference type="GO" id="GO:0005938">
    <property type="term" value="C:cell cortex"/>
    <property type="evidence" value="ECO:0007669"/>
    <property type="project" value="TreeGrafter"/>
</dbReference>
<dbReference type="KEGG" id="mlr:MELLADRAFT_106602"/>
<feature type="compositionally biased region" description="Basic and acidic residues" evidence="3">
    <location>
        <begin position="369"/>
        <end position="379"/>
    </location>
</feature>
<feature type="coiled-coil region" evidence="2">
    <location>
        <begin position="863"/>
        <end position="897"/>
    </location>
</feature>
<feature type="compositionally biased region" description="Polar residues" evidence="3">
    <location>
        <begin position="212"/>
        <end position="222"/>
    </location>
</feature>
<dbReference type="CDD" id="cd00159">
    <property type="entry name" value="RhoGAP"/>
    <property type="match status" value="1"/>
</dbReference>